<evidence type="ECO:0000313" key="8">
    <source>
        <dbReference type="WBParaSite" id="SRDH1_13130.1"/>
    </source>
</evidence>
<dbReference type="InterPro" id="IPR000996">
    <property type="entry name" value="Clathrin_L-chain"/>
</dbReference>
<dbReference type="GO" id="GO:0030132">
    <property type="term" value="C:clathrin coat of coated pit"/>
    <property type="evidence" value="ECO:0007669"/>
    <property type="project" value="InterPro"/>
</dbReference>
<keyword evidence="7" id="KW-1185">Reference proteome</keyword>
<evidence type="ECO:0000256" key="3">
    <source>
        <dbReference type="ARBA" id="ARBA00023136"/>
    </source>
</evidence>
<dbReference type="GO" id="GO:0005198">
    <property type="term" value="F:structural molecule activity"/>
    <property type="evidence" value="ECO:0007669"/>
    <property type="project" value="InterPro"/>
</dbReference>
<evidence type="ECO:0000313" key="7">
    <source>
        <dbReference type="Proteomes" id="UP000050792"/>
    </source>
</evidence>
<evidence type="ECO:0000256" key="4">
    <source>
        <dbReference type="ARBA" id="ARBA00023176"/>
    </source>
</evidence>
<keyword evidence="4 6" id="KW-0168">Coated pit</keyword>
<dbReference type="WBParaSite" id="SRDH1_13130.1">
    <property type="protein sequence ID" value="SRDH1_13130.1"/>
    <property type="gene ID" value="SRDH1_13130"/>
</dbReference>
<evidence type="ECO:0000256" key="1">
    <source>
        <dbReference type="ARBA" id="ARBA00004180"/>
    </source>
</evidence>
<dbReference type="AlphaFoldDB" id="A0AA85EL77"/>
<proteinExistence type="inferred from homology"/>
<dbReference type="GO" id="GO:0006886">
    <property type="term" value="P:intracellular protein transport"/>
    <property type="evidence" value="ECO:0007669"/>
    <property type="project" value="InterPro"/>
</dbReference>
<dbReference type="Proteomes" id="UP000050792">
    <property type="component" value="Unassembled WGS sequence"/>
</dbReference>
<comment type="similarity">
    <text evidence="2 6">Belongs to the clathrin light chain family.</text>
</comment>
<keyword evidence="5 6" id="KW-0968">Cytoplasmic vesicle</keyword>
<evidence type="ECO:0000256" key="2">
    <source>
        <dbReference type="ARBA" id="ARBA00005263"/>
    </source>
</evidence>
<name>A0AA85EL77_9TREM</name>
<dbReference type="GO" id="GO:0016192">
    <property type="term" value="P:vesicle-mediated transport"/>
    <property type="evidence" value="ECO:0007669"/>
    <property type="project" value="InterPro"/>
</dbReference>
<reference evidence="8" key="2">
    <citation type="submission" date="2023-11" db="UniProtKB">
        <authorList>
            <consortium name="WormBaseParasite"/>
        </authorList>
    </citation>
    <scope>IDENTIFICATION</scope>
</reference>
<protein>
    <recommendedName>
        <fullName evidence="6">Clathrin light chain</fullName>
    </recommendedName>
</protein>
<sequence length="205" mass="23558">MRNMTTRSRLGVHCSKMSADGALHEFLAREKEELRGLEDDLDFTPNGENNVAEHLQVDEEPECIKRWAISFKKRIEVKDDAERKNMFMLEEQGLKDLHEWALQYRDSLARGQKLSRAHDKELHSAQQKAAEASAIMSQVDAGQAVLWEKVCQLCNFVTSANEEITNVHTVPINTKDNQRDLNRMRVLLLQLKKNPPAVQSKIRSH</sequence>
<comment type="function">
    <text evidence="6">Clathrin is the major protein of the polyhedral coat of coated pits and vesicles.</text>
</comment>
<evidence type="ECO:0000256" key="5">
    <source>
        <dbReference type="ARBA" id="ARBA00023329"/>
    </source>
</evidence>
<dbReference type="GO" id="GO:0030130">
    <property type="term" value="C:clathrin coat of trans-Golgi network vesicle"/>
    <property type="evidence" value="ECO:0007669"/>
    <property type="project" value="InterPro"/>
</dbReference>
<reference evidence="7" key="1">
    <citation type="submission" date="2022-06" db="EMBL/GenBank/DDBJ databases">
        <authorList>
            <person name="Berger JAMES D."/>
            <person name="Berger JAMES D."/>
        </authorList>
    </citation>
    <scope>NUCLEOTIDE SEQUENCE [LARGE SCALE GENOMIC DNA]</scope>
</reference>
<keyword evidence="3 6" id="KW-0472">Membrane</keyword>
<comment type="subcellular location">
    <subcellularLocation>
        <location evidence="1 6">Cytoplasmic vesicle membrane</location>
        <topology evidence="1 6">Peripheral membrane protein</topology>
        <orientation evidence="1 6">Cytoplasmic side</orientation>
    </subcellularLocation>
    <subcellularLocation>
        <location evidence="6">Membrane</location>
        <location evidence="6">Coated pit</location>
        <topology evidence="6">Peripheral membrane protein</topology>
        <orientation evidence="6">Cytoplasmic side</orientation>
    </subcellularLocation>
    <text evidence="6">Cytoplasmic face of coated pits and vesicles.</text>
</comment>
<dbReference type="Pfam" id="PF01086">
    <property type="entry name" value="Clathrin_lg_ch"/>
    <property type="match status" value="1"/>
</dbReference>
<organism evidence="7 8">
    <name type="scientific">Schistosoma rodhaini</name>
    <dbReference type="NCBI Taxonomy" id="6188"/>
    <lineage>
        <taxon>Eukaryota</taxon>
        <taxon>Metazoa</taxon>
        <taxon>Spiralia</taxon>
        <taxon>Lophotrochozoa</taxon>
        <taxon>Platyhelminthes</taxon>
        <taxon>Trematoda</taxon>
        <taxon>Digenea</taxon>
        <taxon>Strigeidida</taxon>
        <taxon>Schistosomatoidea</taxon>
        <taxon>Schistosomatidae</taxon>
        <taxon>Schistosoma</taxon>
    </lineage>
</organism>
<accession>A0AA85EL77</accession>
<evidence type="ECO:0000256" key="6">
    <source>
        <dbReference type="RuleBase" id="RU363137"/>
    </source>
</evidence>